<sequence length="218" mass="24129">MQYLSRCWVQQLPEYKYDYDFSPSEGITPICKKALNKVLSYDTLLTQYGPENIMPSVDQITKICTATCCSSLIQFEKDVQKACPVETNIIHWPDGSNFTGTDNINEFIDRHNKIQEKSKAEYDESFASAVAPYIETCETTSVEVHIRKGTPTTTGTSSASTRSSGEEITSAMAEKASTETTPTTTPEISVFALMPSGVSLLDMRLISFILPVLVLTSH</sequence>
<proteinExistence type="predicted"/>
<comment type="caution">
    <text evidence="2">The sequence shown here is derived from an EMBL/GenBank/DDBJ whole genome shotgun (WGS) entry which is preliminary data.</text>
</comment>
<dbReference type="OrthoDB" id="5985073at2759"/>
<dbReference type="Proteomes" id="UP001140502">
    <property type="component" value="Unassembled WGS sequence"/>
</dbReference>
<dbReference type="EMBL" id="JAPEUR010000059">
    <property type="protein sequence ID" value="KAJ4324480.1"/>
    <property type="molecule type" value="Genomic_DNA"/>
</dbReference>
<name>A0A9W8WGQ5_9HYPO</name>
<gene>
    <name evidence="2" type="ORF">N0V84_003904</name>
</gene>
<keyword evidence="3" id="KW-1185">Reference proteome</keyword>
<protein>
    <submittedName>
        <fullName evidence="2">Uncharacterized protein</fullName>
    </submittedName>
</protein>
<reference evidence="2" key="1">
    <citation type="submission" date="2022-10" db="EMBL/GenBank/DDBJ databases">
        <title>Tapping the CABI collections for fungal endophytes: first genome assemblies for Collariella, Neodidymelliopsis, Ascochyta clinopodiicola, Didymella pomorum, Didymosphaeria variabile, Neocosmospora piperis and Neocucurbitaria cava.</title>
        <authorList>
            <person name="Hill R."/>
        </authorList>
    </citation>
    <scope>NUCLEOTIDE SEQUENCE</scope>
    <source>
        <strain evidence="2">IMI 366586</strain>
    </source>
</reference>
<organism evidence="2 3">
    <name type="scientific">Fusarium piperis</name>
    <dbReference type="NCBI Taxonomy" id="1435070"/>
    <lineage>
        <taxon>Eukaryota</taxon>
        <taxon>Fungi</taxon>
        <taxon>Dikarya</taxon>
        <taxon>Ascomycota</taxon>
        <taxon>Pezizomycotina</taxon>
        <taxon>Sordariomycetes</taxon>
        <taxon>Hypocreomycetidae</taxon>
        <taxon>Hypocreales</taxon>
        <taxon>Nectriaceae</taxon>
        <taxon>Fusarium</taxon>
        <taxon>Fusarium solani species complex</taxon>
    </lineage>
</organism>
<accession>A0A9W8WGQ5</accession>
<evidence type="ECO:0000256" key="1">
    <source>
        <dbReference type="SAM" id="MobiDB-lite"/>
    </source>
</evidence>
<feature type="region of interest" description="Disordered" evidence="1">
    <location>
        <begin position="147"/>
        <end position="182"/>
    </location>
</feature>
<evidence type="ECO:0000313" key="2">
    <source>
        <dbReference type="EMBL" id="KAJ4324480.1"/>
    </source>
</evidence>
<feature type="compositionally biased region" description="Low complexity" evidence="1">
    <location>
        <begin position="149"/>
        <end position="163"/>
    </location>
</feature>
<evidence type="ECO:0000313" key="3">
    <source>
        <dbReference type="Proteomes" id="UP001140502"/>
    </source>
</evidence>
<dbReference type="AlphaFoldDB" id="A0A9W8WGQ5"/>